<dbReference type="EMBL" id="JBBMQO010000011">
    <property type="protein sequence ID" value="MEM5503109.1"/>
    <property type="molecule type" value="Genomic_DNA"/>
</dbReference>
<dbReference type="RefSeq" id="WP_342849299.1">
    <property type="nucleotide sequence ID" value="NZ_JBBMQO010000011.1"/>
</dbReference>
<comment type="caution">
    <text evidence="5">The sequence shown here is derived from an EMBL/GenBank/DDBJ whole genome shotgun (WGS) entry which is preliminary data.</text>
</comment>
<dbReference type="Proteomes" id="UP001477870">
    <property type="component" value="Unassembled WGS sequence"/>
</dbReference>
<evidence type="ECO:0000313" key="5">
    <source>
        <dbReference type="EMBL" id="MEM5503109.1"/>
    </source>
</evidence>
<accession>A0ABU9TAF1</accession>
<keyword evidence="6" id="KW-1185">Reference proteome</keyword>
<evidence type="ECO:0000256" key="1">
    <source>
        <dbReference type="ARBA" id="ARBA00004418"/>
    </source>
</evidence>
<protein>
    <submittedName>
        <fullName evidence="5">Extracellular solute-binding protein</fullName>
    </submittedName>
</protein>
<comment type="subcellular location">
    <subcellularLocation>
        <location evidence="1">Periplasm</location>
    </subcellularLocation>
</comment>
<dbReference type="Pfam" id="PF01547">
    <property type="entry name" value="SBP_bac_1"/>
    <property type="match status" value="1"/>
</dbReference>
<comment type="similarity">
    <text evidence="2">Belongs to the bacterial solute-binding protein 1 family.</text>
</comment>
<evidence type="ECO:0000313" key="6">
    <source>
        <dbReference type="Proteomes" id="UP001477870"/>
    </source>
</evidence>
<feature type="chain" id="PRO_5046435108" evidence="4">
    <location>
        <begin position="24"/>
        <end position="409"/>
    </location>
</feature>
<dbReference type="SUPFAM" id="SSF53850">
    <property type="entry name" value="Periplasmic binding protein-like II"/>
    <property type="match status" value="1"/>
</dbReference>
<keyword evidence="4" id="KW-0732">Signal</keyword>
<dbReference type="PANTHER" id="PTHR43649">
    <property type="entry name" value="ARABINOSE-BINDING PROTEIN-RELATED"/>
    <property type="match status" value="1"/>
</dbReference>
<name>A0ABU9TAF1_9HYPH</name>
<dbReference type="Gene3D" id="3.40.190.10">
    <property type="entry name" value="Periplasmic binding protein-like II"/>
    <property type="match status" value="1"/>
</dbReference>
<organism evidence="5 6">
    <name type="scientific">Ahrensia kielensis</name>
    <dbReference type="NCBI Taxonomy" id="76980"/>
    <lineage>
        <taxon>Bacteria</taxon>
        <taxon>Pseudomonadati</taxon>
        <taxon>Pseudomonadota</taxon>
        <taxon>Alphaproteobacteria</taxon>
        <taxon>Hyphomicrobiales</taxon>
        <taxon>Ahrensiaceae</taxon>
        <taxon>Ahrensia</taxon>
    </lineage>
</organism>
<feature type="signal peptide" evidence="4">
    <location>
        <begin position="1"/>
        <end position="23"/>
    </location>
</feature>
<gene>
    <name evidence="5" type="ORF">WNY59_16090</name>
</gene>
<evidence type="ECO:0000256" key="2">
    <source>
        <dbReference type="ARBA" id="ARBA00008520"/>
    </source>
</evidence>
<evidence type="ECO:0000256" key="4">
    <source>
        <dbReference type="SAM" id="SignalP"/>
    </source>
</evidence>
<keyword evidence="3" id="KW-0574">Periplasm</keyword>
<reference evidence="5 6" key="1">
    <citation type="submission" date="2024-03" db="EMBL/GenBank/DDBJ databases">
        <title>Community enrichment and isolation of bacterial strains for fucoidan degradation.</title>
        <authorList>
            <person name="Sichert A."/>
        </authorList>
    </citation>
    <scope>NUCLEOTIDE SEQUENCE [LARGE SCALE GENOMIC DNA]</scope>
    <source>
        <strain evidence="5 6">AS62</strain>
    </source>
</reference>
<dbReference type="InterPro" id="IPR050490">
    <property type="entry name" value="Bact_solute-bd_prot1"/>
</dbReference>
<dbReference type="InterPro" id="IPR006059">
    <property type="entry name" value="SBP"/>
</dbReference>
<dbReference type="PANTHER" id="PTHR43649:SF12">
    <property type="entry name" value="DIACETYLCHITOBIOSE BINDING PROTEIN DASA"/>
    <property type="match status" value="1"/>
</dbReference>
<evidence type="ECO:0000256" key="3">
    <source>
        <dbReference type="ARBA" id="ARBA00022764"/>
    </source>
</evidence>
<sequence length="409" mass="44484">MSRTFFYSTAVAAVLGAVSTANAQTVLDVVAWKGNEAEPAGFPALIEKFEAANPDIDIELTYVARKDVDKVIPPRLQSGNPPDVTMVDSTLVDLWGGAGFLKDLGTDNAWYDAMLPSIRDVMTVDGKIMVFPLEVIGMGNFVNMDLLASVGIEKAPLTIDELKAACIALSAKNISPMIFAGSFPAMLYVGANGIEPNGVSPAEYGKGERKFVDDENFNNSLNSVRDLVGADCFDPELQAGLDPWSTAPEEFRAGRVAILPQGAWNIGSFSSIEGLNYQFVPMPSSYTENGLALDLVGPGWAIPTESKHPDAARKWIDFFAREENLNVFLEAEGAYSPYAGGKSTMPDLAKPYTEAREMGSLILWPFSTLEFPKPLQGEWEDSITGFLLDMDAPNEKTLQRWDDVVEDNL</sequence>
<proteinExistence type="inferred from homology"/>